<gene>
    <name evidence="2" type="ORF">PYCCODRAFT_1400525</name>
</gene>
<keyword evidence="3" id="KW-1185">Reference proteome</keyword>
<reference evidence="2 3" key="1">
    <citation type="journal article" date="2015" name="Biotechnol. Biofuels">
        <title>Enhanced degradation of softwood versus hardwood by the white-rot fungus Pycnoporus coccineus.</title>
        <authorList>
            <person name="Couturier M."/>
            <person name="Navarro D."/>
            <person name="Chevret D."/>
            <person name="Henrissat B."/>
            <person name="Piumi F."/>
            <person name="Ruiz-Duenas F.J."/>
            <person name="Martinez A.T."/>
            <person name="Grigoriev I.V."/>
            <person name="Riley R."/>
            <person name="Lipzen A."/>
            <person name="Berrin J.G."/>
            <person name="Master E.R."/>
            <person name="Rosso M.N."/>
        </authorList>
    </citation>
    <scope>NUCLEOTIDE SEQUENCE [LARGE SCALE GENOMIC DNA]</scope>
    <source>
        <strain evidence="2 3">BRFM310</strain>
    </source>
</reference>
<protein>
    <submittedName>
        <fullName evidence="2">Uncharacterized protein</fullName>
    </submittedName>
</protein>
<dbReference type="Proteomes" id="UP000193067">
    <property type="component" value="Unassembled WGS sequence"/>
</dbReference>
<proteinExistence type="predicted"/>
<dbReference type="EMBL" id="KZ084199">
    <property type="protein sequence ID" value="OSC96266.1"/>
    <property type="molecule type" value="Genomic_DNA"/>
</dbReference>
<name>A0A1Y2I555_TRAC3</name>
<accession>A0A1Y2I555</accession>
<feature type="region of interest" description="Disordered" evidence="1">
    <location>
        <begin position="157"/>
        <end position="217"/>
    </location>
</feature>
<evidence type="ECO:0000313" key="3">
    <source>
        <dbReference type="Proteomes" id="UP000193067"/>
    </source>
</evidence>
<dbReference type="AlphaFoldDB" id="A0A1Y2I555"/>
<dbReference type="OrthoDB" id="2758485at2759"/>
<evidence type="ECO:0000313" key="2">
    <source>
        <dbReference type="EMBL" id="OSC96266.1"/>
    </source>
</evidence>
<organism evidence="2 3">
    <name type="scientific">Trametes coccinea (strain BRFM310)</name>
    <name type="common">Pycnoporus coccineus</name>
    <dbReference type="NCBI Taxonomy" id="1353009"/>
    <lineage>
        <taxon>Eukaryota</taxon>
        <taxon>Fungi</taxon>
        <taxon>Dikarya</taxon>
        <taxon>Basidiomycota</taxon>
        <taxon>Agaricomycotina</taxon>
        <taxon>Agaricomycetes</taxon>
        <taxon>Polyporales</taxon>
        <taxon>Polyporaceae</taxon>
        <taxon>Trametes</taxon>
    </lineage>
</organism>
<feature type="compositionally biased region" description="Basic residues" evidence="1">
    <location>
        <begin position="172"/>
        <end position="196"/>
    </location>
</feature>
<feature type="compositionally biased region" description="Polar residues" evidence="1">
    <location>
        <begin position="197"/>
        <end position="208"/>
    </location>
</feature>
<dbReference type="STRING" id="1353009.A0A1Y2I555"/>
<sequence>MAPLHFIEFTLQPHPPHESLPCHRSRLRGELRAYINRMLGDAIGNPRARMRWTFQAYLEEIVFRDRHQLVHWPPHIPFANLSLLKGGIRTLLELRRLLYSQDPNLAIRFEPVTAEECAKAVLDPMSMHPNPAMAKLSDGPIFEPLIVHSSALHPGDLGRLGVHPTSTQAGAVKKKFGKAPRRQRSDVKRRHQRRTGKNASHNAQTGSSAAVLHGLRRPPKRGITSFQFILPETADHKSRRSDYYLTDDPIDEFVSDEDADEIEPASEGW</sequence>
<evidence type="ECO:0000256" key="1">
    <source>
        <dbReference type="SAM" id="MobiDB-lite"/>
    </source>
</evidence>